<protein>
    <recommendedName>
        <fullName evidence="3">Transcriptional regulator, AbiEi antitoxin, Type IV TA system</fullName>
    </recommendedName>
</protein>
<dbReference type="Pfam" id="PF19570">
    <property type="entry name" value="DUF6088"/>
    <property type="match status" value="1"/>
</dbReference>
<dbReference type="Proteomes" id="UP000238034">
    <property type="component" value="Unassembled WGS sequence"/>
</dbReference>
<evidence type="ECO:0000313" key="2">
    <source>
        <dbReference type="Proteomes" id="UP000238034"/>
    </source>
</evidence>
<gene>
    <name evidence="1" type="ORF">B0I27_10591</name>
</gene>
<dbReference type="OrthoDB" id="9798200at2"/>
<dbReference type="InterPro" id="IPR045738">
    <property type="entry name" value="DUF6088"/>
</dbReference>
<accession>A0A2T0U3X6</accession>
<evidence type="ECO:0008006" key="3">
    <source>
        <dbReference type="Google" id="ProtNLM"/>
    </source>
</evidence>
<dbReference type="EMBL" id="PVTH01000005">
    <property type="protein sequence ID" value="PRY52625.1"/>
    <property type="molecule type" value="Genomic_DNA"/>
</dbReference>
<dbReference type="AlphaFoldDB" id="A0A2T0U3X6"/>
<dbReference type="RefSeq" id="WP_106293047.1">
    <property type="nucleotide sequence ID" value="NZ_PVTH01000005.1"/>
</dbReference>
<evidence type="ECO:0000313" key="1">
    <source>
        <dbReference type="EMBL" id="PRY52625.1"/>
    </source>
</evidence>
<reference evidence="1 2" key="1">
    <citation type="submission" date="2018-03" db="EMBL/GenBank/DDBJ databases">
        <title>Genomic Encyclopedia of Type Strains, Phase III (KMG-III): the genomes of soil and plant-associated and newly described type strains.</title>
        <authorList>
            <person name="Whitman W."/>
        </authorList>
    </citation>
    <scope>NUCLEOTIDE SEQUENCE [LARGE SCALE GENOMIC DNA]</scope>
    <source>
        <strain evidence="1 2">CGMCC 1.9313</strain>
    </source>
</reference>
<keyword evidence="2" id="KW-1185">Reference proteome</keyword>
<name>A0A2T0U3X6_9SPHI</name>
<proteinExistence type="predicted"/>
<organism evidence="1 2">
    <name type="scientific">Arcticibacter pallidicorallinus</name>
    <dbReference type="NCBI Taxonomy" id="1259464"/>
    <lineage>
        <taxon>Bacteria</taxon>
        <taxon>Pseudomonadati</taxon>
        <taxon>Bacteroidota</taxon>
        <taxon>Sphingobacteriia</taxon>
        <taxon>Sphingobacteriales</taxon>
        <taxon>Sphingobacteriaceae</taxon>
        <taxon>Arcticibacter</taxon>
    </lineage>
</organism>
<sequence>MKVTDYISFKIDRLPRGFVFTYKDFTTEVNKKEAVIKALNRMVASGNIKKLTKGKYFKPEETPFGQLKPSQKEIVKDLLEENGKITGYLTGYSNYNELKLTTQVANIIQIGANSVRHTFKRDQYTISFIRQKNTITRDNIPLLQILDAIRNIRKIPGASIAFSYTRIRSIFKDFMDEEIHKTVRLSMKYPPSTRALLGSIIDDLGFDDEANTLLRTLNPITKYNFKELKRETGDPYKWNLL</sequence>
<comment type="caution">
    <text evidence="1">The sequence shown here is derived from an EMBL/GenBank/DDBJ whole genome shotgun (WGS) entry which is preliminary data.</text>
</comment>